<protein>
    <submittedName>
        <fullName evidence="6">FAD/NAD(P)-binding domain-containing protein</fullName>
    </submittedName>
</protein>
<proteinExistence type="predicted"/>
<organism evidence="6 7">
    <name type="scientific">Aspergillus sclerotiicarbonarius (strain CBS 121057 / IBT 28362)</name>
    <dbReference type="NCBI Taxonomy" id="1448318"/>
    <lineage>
        <taxon>Eukaryota</taxon>
        <taxon>Fungi</taxon>
        <taxon>Dikarya</taxon>
        <taxon>Ascomycota</taxon>
        <taxon>Pezizomycotina</taxon>
        <taxon>Eurotiomycetes</taxon>
        <taxon>Eurotiomycetidae</taxon>
        <taxon>Eurotiales</taxon>
        <taxon>Aspergillaceae</taxon>
        <taxon>Aspergillus</taxon>
        <taxon>Aspergillus subgen. Circumdati</taxon>
    </lineage>
</organism>
<gene>
    <name evidence="6" type="ORF">BO78DRAFT_301279</name>
</gene>
<evidence type="ECO:0000313" key="7">
    <source>
        <dbReference type="Proteomes" id="UP000248423"/>
    </source>
</evidence>
<evidence type="ECO:0000256" key="1">
    <source>
        <dbReference type="ARBA" id="ARBA00001974"/>
    </source>
</evidence>
<feature type="domain" description="FAD-binding" evidence="5">
    <location>
        <begin position="7"/>
        <end position="375"/>
    </location>
</feature>
<evidence type="ECO:0000256" key="2">
    <source>
        <dbReference type="ARBA" id="ARBA00022630"/>
    </source>
</evidence>
<evidence type="ECO:0000256" key="3">
    <source>
        <dbReference type="ARBA" id="ARBA00022827"/>
    </source>
</evidence>
<dbReference type="InterPro" id="IPR002938">
    <property type="entry name" value="FAD-bd"/>
</dbReference>
<dbReference type="Pfam" id="PF01494">
    <property type="entry name" value="FAD_binding_3"/>
    <property type="match status" value="1"/>
</dbReference>
<sequence>PPPTKKKVIIVGAGPIGLFTALKLARTNIPVLILEKSPQLSTAPRAVGYHGAALAALKRTPVYHKARELGFFGKGICWRRSLVADQDENHNRNGDGEMGKKMGDIIASLAGYGHGVLYLPQGMLTRLIYEEVVRTGLVEVRFGWEVSDVIQHGDDDDDGVTAVARKVSGHGEEERFTGKFLVGADGGKSAVRKILQIPLQGHSWPERIVAMDVLLEDKHLDPMFPTSMVVHPVNFGLVTPLEPVREGEKTLYRCSVATDPGDERTDEELVEEASLRVLLEGFAPGPRPLDVDIVGSSAYRTHQLCAFTLRKGRCVLAGDAAHLNNPFGALGLTTGLLDADALANTLDMIINEKKAIDLLDVYADERKRVFQTFVDPVSTQNKLRCASDPDTVTEDWLIRGVINHTPDVMEAFGRPFFDVWPTDMRKLAALRGY</sequence>
<dbReference type="PANTHER" id="PTHR43004:SF19">
    <property type="entry name" value="BINDING MONOOXYGENASE, PUTATIVE (JCVI)-RELATED"/>
    <property type="match status" value="1"/>
</dbReference>
<evidence type="ECO:0000313" key="6">
    <source>
        <dbReference type="EMBL" id="PYI12669.1"/>
    </source>
</evidence>
<name>A0A319F8D6_ASPSB</name>
<dbReference type="InterPro" id="IPR036188">
    <property type="entry name" value="FAD/NAD-bd_sf"/>
</dbReference>
<evidence type="ECO:0000256" key="4">
    <source>
        <dbReference type="ARBA" id="ARBA00023002"/>
    </source>
</evidence>
<keyword evidence="3" id="KW-0274">FAD</keyword>
<dbReference type="GO" id="GO:0071949">
    <property type="term" value="F:FAD binding"/>
    <property type="evidence" value="ECO:0007669"/>
    <property type="project" value="InterPro"/>
</dbReference>
<dbReference type="Gene3D" id="3.30.9.10">
    <property type="entry name" value="D-Amino Acid Oxidase, subunit A, domain 2"/>
    <property type="match status" value="1"/>
</dbReference>
<keyword evidence="4" id="KW-0560">Oxidoreductase</keyword>
<dbReference type="PRINTS" id="PR00420">
    <property type="entry name" value="RNGMNOXGNASE"/>
</dbReference>
<dbReference type="OrthoDB" id="10016252at2759"/>
<dbReference type="VEuPathDB" id="FungiDB:BO78DRAFT_301279"/>
<comment type="cofactor">
    <cofactor evidence="1">
        <name>FAD</name>
        <dbReference type="ChEBI" id="CHEBI:57692"/>
    </cofactor>
</comment>
<dbReference type="InterPro" id="IPR050641">
    <property type="entry name" value="RIFMO-like"/>
</dbReference>
<reference evidence="6 7" key="1">
    <citation type="submission" date="2018-02" db="EMBL/GenBank/DDBJ databases">
        <title>The genomes of Aspergillus section Nigri reveals drivers in fungal speciation.</title>
        <authorList>
            <consortium name="DOE Joint Genome Institute"/>
            <person name="Vesth T.C."/>
            <person name="Nybo J."/>
            <person name="Theobald S."/>
            <person name="Brandl J."/>
            <person name="Frisvad J.C."/>
            <person name="Nielsen K.F."/>
            <person name="Lyhne E.K."/>
            <person name="Kogle M.E."/>
            <person name="Kuo A."/>
            <person name="Riley R."/>
            <person name="Clum A."/>
            <person name="Nolan M."/>
            <person name="Lipzen A."/>
            <person name="Salamov A."/>
            <person name="Henrissat B."/>
            <person name="Wiebenga A."/>
            <person name="De vries R.P."/>
            <person name="Grigoriev I.V."/>
            <person name="Mortensen U.H."/>
            <person name="Andersen M.R."/>
            <person name="Baker S.E."/>
        </authorList>
    </citation>
    <scope>NUCLEOTIDE SEQUENCE [LARGE SCALE GENOMIC DNA]</scope>
    <source>
        <strain evidence="6 7">CBS 121057</strain>
    </source>
</reference>
<feature type="non-terminal residue" evidence="6">
    <location>
        <position position="1"/>
    </location>
</feature>
<dbReference type="GO" id="GO:0016709">
    <property type="term" value="F:oxidoreductase activity, acting on paired donors, with incorporation or reduction of molecular oxygen, NAD(P)H as one donor, and incorporation of one atom of oxygen"/>
    <property type="evidence" value="ECO:0007669"/>
    <property type="project" value="UniProtKB-ARBA"/>
</dbReference>
<accession>A0A319F8D6</accession>
<dbReference type="AlphaFoldDB" id="A0A319F8D6"/>
<dbReference type="Proteomes" id="UP000248423">
    <property type="component" value="Unassembled WGS sequence"/>
</dbReference>
<keyword evidence="7" id="KW-1185">Reference proteome</keyword>
<dbReference type="EMBL" id="KZ826315">
    <property type="protein sequence ID" value="PYI12669.1"/>
    <property type="molecule type" value="Genomic_DNA"/>
</dbReference>
<dbReference type="SUPFAM" id="SSF51905">
    <property type="entry name" value="FAD/NAD(P)-binding domain"/>
    <property type="match status" value="1"/>
</dbReference>
<keyword evidence="2" id="KW-0285">Flavoprotein</keyword>
<dbReference type="STRING" id="1448318.A0A319F8D6"/>
<evidence type="ECO:0000259" key="5">
    <source>
        <dbReference type="Pfam" id="PF01494"/>
    </source>
</evidence>
<dbReference type="PANTHER" id="PTHR43004">
    <property type="entry name" value="TRK SYSTEM POTASSIUM UPTAKE PROTEIN"/>
    <property type="match status" value="1"/>
</dbReference>
<dbReference type="Gene3D" id="3.50.50.60">
    <property type="entry name" value="FAD/NAD(P)-binding domain"/>
    <property type="match status" value="1"/>
</dbReference>